<gene>
    <name evidence="4" type="ORF">GA0070609_0104</name>
</gene>
<dbReference type="Pfam" id="PF03816">
    <property type="entry name" value="LytR_cpsA_psr"/>
    <property type="match status" value="1"/>
</dbReference>
<dbReference type="Gene3D" id="3.40.630.190">
    <property type="entry name" value="LCP protein"/>
    <property type="match status" value="1"/>
</dbReference>
<evidence type="ECO:0000256" key="1">
    <source>
        <dbReference type="ARBA" id="ARBA00006068"/>
    </source>
</evidence>
<feature type="compositionally biased region" description="Low complexity" evidence="2">
    <location>
        <begin position="44"/>
        <end position="63"/>
    </location>
</feature>
<name>A0A1C5GPH4_9ACTN</name>
<dbReference type="InterPro" id="IPR050922">
    <property type="entry name" value="LytR/CpsA/Psr_CW_biosynth"/>
</dbReference>
<comment type="similarity">
    <text evidence="1">Belongs to the LytR/CpsA/Psr (LCP) family.</text>
</comment>
<dbReference type="PANTHER" id="PTHR33392:SF6">
    <property type="entry name" value="POLYISOPRENYL-TEICHOIC ACID--PEPTIDOGLYCAN TEICHOIC ACID TRANSFERASE TAGU"/>
    <property type="match status" value="1"/>
</dbReference>
<proteinExistence type="inferred from homology"/>
<feature type="region of interest" description="Disordered" evidence="2">
    <location>
        <begin position="39"/>
        <end position="72"/>
    </location>
</feature>
<dbReference type="EMBL" id="LT607750">
    <property type="protein sequence ID" value="SCG35477.1"/>
    <property type="molecule type" value="Genomic_DNA"/>
</dbReference>
<sequence>MVLRSRAPRRRWLLGLAVLTVVVLAATAAVVVTRLVGSDGGSGTPAAGSPSATPAGTPSGSPSPTGPPPGADITGPLNLLLVGVDTRVSVPGWEPHADAVLVLHVPKGLGRAYLFSLPRDLVVDIPAFPKAGYRGGRTKLTHAMSYGSRVPGKPKQPSTAQGYELLRSTVSGYTGLRIDAGAVVTFGGFDKLVDTLGGVDIYVDQRVASRHRRPDGRHRDPAPGGYTGPQMVYEKGQRHLTGWQAIDYARQRYLTGGDYARQRHQQQLVRALVRKILDQDLARQPERVEQVVAALGDTLVYSALGGRRIIDFAYALGELPAERFVLVGLPGGAVGRGSGYRGEQLTKVGRDFLTALRAGRADAYLADHPQLRVKT</sequence>
<dbReference type="InterPro" id="IPR004474">
    <property type="entry name" value="LytR_CpsA_psr"/>
</dbReference>
<protein>
    <submittedName>
        <fullName evidence="4">Transcriptional attenuator, LytR family</fullName>
    </submittedName>
</protein>
<organism evidence="4 5">
    <name type="scientific">Micromonospora echinaurantiaca</name>
    <dbReference type="NCBI Taxonomy" id="47857"/>
    <lineage>
        <taxon>Bacteria</taxon>
        <taxon>Bacillati</taxon>
        <taxon>Actinomycetota</taxon>
        <taxon>Actinomycetes</taxon>
        <taxon>Micromonosporales</taxon>
        <taxon>Micromonosporaceae</taxon>
        <taxon>Micromonospora</taxon>
    </lineage>
</organism>
<dbReference type="AlphaFoldDB" id="A0A1C5GPH4"/>
<dbReference type="NCBIfam" id="TIGR00350">
    <property type="entry name" value="lytR_cpsA_psr"/>
    <property type="match status" value="1"/>
</dbReference>
<dbReference type="Proteomes" id="UP000198217">
    <property type="component" value="Chromosome I"/>
</dbReference>
<evidence type="ECO:0000313" key="4">
    <source>
        <dbReference type="EMBL" id="SCG35477.1"/>
    </source>
</evidence>
<dbReference type="RefSeq" id="WP_088991962.1">
    <property type="nucleotide sequence ID" value="NZ_LT607750.1"/>
</dbReference>
<dbReference type="PANTHER" id="PTHR33392">
    <property type="entry name" value="POLYISOPRENYL-TEICHOIC ACID--PEPTIDOGLYCAN TEICHOIC ACID TRANSFERASE TAGU"/>
    <property type="match status" value="1"/>
</dbReference>
<reference evidence="4 5" key="1">
    <citation type="submission" date="2016-06" db="EMBL/GenBank/DDBJ databases">
        <authorList>
            <person name="Kjaerup R.B."/>
            <person name="Dalgaard T.S."/>
            <person name="Juul-Madsen H.R."/>
        </authorList>
    </citation>
    <scope>NUCLEOTIDE SEQUENCE [LARGE SCALE GENOMIC DNA]</scope>
    <source>
        <strain evidence="4 5">DSM 43904</strain>
    </source>
</reference>
<evidence type="ECO:0000313" key="5">
    <source>
        <dbReference type="Proteomes" id="UP000198217"/>
    </source>
</evidence>
<accession>A0A1C5GPH4</accession>
<keyword evidence="5" id="KW-1185">Reference proteome</keyword>
<evidence type="ECO:0000259" key="3">
    <source>
        <dbReference type="Pfam" id="PF03816"/>
    </source>
</evidence>
<feature type="domain" description="Cell envelope-related transcriptional attenuator" evidence="3">
    <location>
        <begin position="96"/>
        <end position="277"/>
    </location>
</feature>
<evidence type="ECO:0000256" key="2">
    <source>
        <dbReference type="SAM" id="MobiDB-lite"/>
    </source>
</evidence>